<keyword evidence="10" id="KW-1185">Reference proteome</keyword>
<dbReference type="Gene3D" id="3.30.1380.10">
    <property type="match status" value="1"/>
</dbReference>
<comment type="caution">
    <text evidence="9">The sequence shown here is derived from an EMBL/GenBank/DDBJ whole genome shotgun (WGS) entry which is preliminary data.</text>
</comment>
<dbReference type="Proteomes" id="UP000569732">
    <property type="component" value="Unassembled WGS sequence"/>
</dbReference>
<keyword evidence="5" id="KW-0862">Zinc</keyword>
<name>A0A853IMX5_9GAMM</name>
<accession>A0A853IMX5</accession>
<evidence type="ECO:0000256" key="2">
    <source>
        <dbReference type="ARBA" id="ARBA00022670"/>
    </source>
</evidence>
<keyword evidence="3" id="KW-0479">Metal-binding</keyword>
<keyword evidence="7" id="KW-0482">Metalloprotease</keyword>
<evidence type="ECO:0000256" key="5">
    <source>
        <dbReference type="ARBA" id="ARBA00022833"/>
    </source>
</evidence>
<keyword evidence="8" id="KW-0961">Cell wall biogenesis/degradation</keyword>
<protein>
    <submittedName>
        <fullName evidence="9">D-Ala-D-Ala dipeptidase</fullName>
    </submittedName>
</protein>
<dbReference type="RefSeq" id="WP_180571166.1">
    <property type="nucleotide sequence ID" value="NZ_JAPJZK010000001.1"/>
</dbReference>
<evidence type="ECO:0000256" key="8">
    <source>
        <dbReference type="ARBA" id="ARBA00023316"/>
    </source>
</evidence>
<dbReference type="InterPro" id="IPR000755">
    <property type="entry name" value="A_A_dipeptidase"/>
</dbReference>
<dbReference type="EMBL" id="JACCKB010000064">
    <property type="protein sequence ID" value="NYZ69166.1"/>
    <property type="molecule type" value="Genomic_DNA"/>
</dbReference>
<evidence type="ECO:0000256" key="1">
    <source>
        <dbReference type="ARBA" id="ARBA00001362"/>
    </source>
</evidence>
<sequence>MYTRKSILKRINNVVHNLPDNLGLLIFDAFRTKETQRDIFNRFQLEIIKNKPHLSDEQLHQEVRKFAAHPDEPSRFAVPPHNSGGSIDLALYDINTQQQLDFGSDFDDMTVVSATDYFENNIKNTNFSITRTNIVKINRRILYHAMTSQGFVNFENEWWHYSLGDCLWAQMLNLDWYYLSLEQEVLKIMGD</sequence>
<keyword evidence="2" id="KW-0645">Protease</keyword>
<dbReference type="AlphaFoldDB" id="A0A853IMX5"/>
<dbReference type="PANTHER" id="PTHR43126">
    <property type="entry name" value="D-ALANYL-D-ALANINE DIPEPTIDASE"/>
    <property type="match status" value="1"/>
</dbReference>
<organism evidence="9 10">
    <name type="scientific">Spartinivicinus marinus</name>
    <dbReference type="NCBI Taxonomy" id="2994442"/>
    <lineage>
        <taxon>Bacteria</taxon>
        <taxon>Pseudomonadati</taxon>
        <taxon>Pseudomonadota</taxon>
        <taxon>Gammaproteobacteria</taxon>
        <taxon>Oceanospirillales</taxon>
        <taxon>Zooshikellaceae</taxon>
        <taxon>Spartinivicinus</taxon>
    </lineage>
</organism>
<dbReference type="GO" id="GO:0160237">
    <property type="term" value="F:D-Ala-D-Ala dipeptidase activity"/>
    <property type="evidence" value="ECO:0007669"/>
    <property type="project" value="UniProtKB-EC"/>
</dbReference>
<evidence type="ECO:0000256" key="6">
    <source>
        <dbReference type="ARBA" id="ARBA00022997"/>
    </source>
</evidence>
<dbReference type="Pfam" id="PF01427">
    <property type="entry name" value="Peptidase_M15"/>
    <property type="match status" value="1"/>
</dbReference>
<evidence type="ECO:0000256" key="4">
    <source>
        <dbReference type="ARBA" id="ARBA00022801"/>
    </source>
</evidence>
<dbReference type="PANTHER" id="PTHR43126:SF2">
    <property type="entry name" value="D-ALANYL-D-ALANINE DIPEPTIDASE"/>
    <property type="match status" value="1"/>
</dbReference>
<evidence type="ECO:0000256" key="7">
    <source>
        <dbReference type="ARBA" id="ARBA00023049"/>
    </source>
</evidence>
<keyword evidence="6" id="KW-0224">Dipeptidase</keyword>
<dbReference type="GO" id="GO:0071555">
    <property type="term" value="P:cell wall organization"/>
    <property type="evidence" value="ECO:0007669"/>
    <property type="project" value="UniProtKB-KW"/>
</dbReference>
<gene>
    <name evidence="9" type="ORF">H0A36_24400</name>
</gene>
<proteinExistence type="predicted"/>
<dbReference type="GO" id="GO:0046872">
    <property type="term" value="F:metal ion binding"/>
    <property type="evidence" value="ECO:0007669"/>
    <property type="project" value="UniProtKB-KW"/>
</dbReference>
<evidence type="ECO:0000313" key="9">
    <source>
        <dbReference type="EMBL" id="NYZ69166.1"/>
    </source>
</evidence>
<comment type="catalytic activity">
    <reaction evidence="1">
        <text>D-alanyl-D-alanine + H2O = 2 D-alanine</text>
        <dbReference type="Rhea" id="RHEA:20661"/>
        <dbReference type="ChEBI" id="CHEBI:15377"/>
        <dbReference type="ChEBI" id="CHEBI:57416"/>
        <dbReference type="ChEBI" id="CHEBI:57822"/>
        <dbReference type="EC" id="3.4.13.22"/>
    </reaction>
</comment>
<dbReference type="GO" id="GO:0008237">
    <property type="term" value="F:metallopeptidase activity"/>
    <property type="evidence" value="ECO:0007669"/>
    <property type="project" value="UniProtKB-KW"/>
</dbReference>
<evidence type="ECO:0000256" key="3">
    <source>
        <dbReference type="ARBA" id="ARBA00022723"/>
    </source>
</evidence>
<reference evidence="9 10" key="1">
    <citation type="submission" date="2020-07" db="EMBL/GenBank/DDBJ databases">
        <title>Endozoicomonas sp. nov., isolated from sediment.</title>
        <authorList>
            <person name="Gu T."/>
        </authorList>
    </citation>
    <scope>NUCLEOTIDE SEQUENCE [LARGE SCALE GENOMIC DNA]</scope>
    <source>
        <strain evidence="9 10">SM1973</strain>
    </source>
</reference>
<dbReference type="InterPro" id="IPR009045">
    <property type="entry name" value="Zn_M74/Hedgehog-like"/>
</dbReference>
<keyword evidence="4" id="KW-0378">Hydrolase</keyword>
<evidence type="ECO:0000313" key="10">
    <source>
        <dbReference type="Proteomes" id="UP000569732"/>
    </source>
</evidence>
<dbReference type="GO" id="GO:0006508">
    <property type="term" value="P:proteolysis"/>
    <property type="evidence" value="ECO:0007669"/>
    <property type="project" value="UniProtKB-KW"/>
</dbReference>
<dbReference type="SUPFAM" id="SSF55166">
    <property type="entry name" value="Hedgehog/DD-peptidase"/>
    <property type="match status" value="1"/>
</dbReference>